<protein>
    <submittedName>
        <fullName evidence="2">Uncharacterized protein</fullName>
    </submittedName>
</protein>
<proteinExistence type="predicted"/>
<keyword evidence="1" id="KW-0812">Transmembrane</keyword>
<gene>
    <name evidence="2" type="ORF">SAMN02982990_03684</name>
</gene>
<sequence>MLHQFYEMEPYPSISFVTDEKSEPLNISPSLVWAQIISDTSLKLIAIPGDHFSLLENDENKIVLVQALDMALVISYEGEVVYTRYLSSCLFVGYTRSPQSHSLLCSRGFTPLPSRCILKSIGYRAIYLGNIVLQLMIHYISYCFIKIMFIII</sequence>
<evidence type="ECO:0000256" key="1">
    <source>
        <dbReference type="SAM" id="Phobius"/>
    </source>
</evidence>
<evidence type="ECO:0000313" key="2">
    <source>
        <dbReference type="EMBL" id="SCZ71251.1"/>
    </source>
</evidence>
<accession>A0A1G5RCV9</accession>
<reference evidence="3" key="1">
    <citation type="submission" date="2016-10" db="EMBL/GenBank/DDBJ databases">
        <authorList>
            <person name="Varghese N."/>
            <person name="Submissions S."/>
        </authorList>
    </citation>
    <scope>NUCLEOTIDE SEQUENCE [LARGE SCALE GENOMIC DNA]</scope>
    <source>
        <strain evidence="3">ATCC 29999</strain>
    </source>
</reference>
<feature type="transmembrane region" description="Helical" evidence="1">
    <location>
        <begin position="125"/>
        <end position="151"/>
    </location>
</feature>
<organism evidence="2 3">
    <name type="scientific">Photorhabdus luminescens</name>
    <name type="common">Xenorhabdus luminescens</name>
    <dbReference type="NCBI Taxonomy" id="29488"/>
    <lineage>
        <taxon>Bacteria</taxon>
        <taxon>Pseudomonadati</taxon>
        <taxon>Pseudomonadota</taxon>
        <taxon>Gammaproteobacteria</taxon>
        <taxon>Enterobacterales</taxon>
        <taxon>Morganellaceae</taxon>
        <taxon>Photorhabdus</taxon>
    </lineage>
</organism>
<dbReference type="AlphaFoldDB" id="A0A1G5RCV9"/>
<evidence type="ECO:0000313" key="3">
    <source>
        <dbReference type="Proteomes" id="UP000183223"/>
    </source>
</evidence>
<dbReference type="Proteomes" id="UP000183223">
    <property type="component" value="Unassembled WGS sequence"/>
</dbReference>
<keyword evidence="1" id="KW-0472">Membrane</keyword>
<name>A0A1G5RCV9_PHOLU</name>
<dbReference type="EMBL" id="FMWJ01000023">
    <property type="protein sequence ID" value="SCZ71251.1"/>
    <property type="molecule type" value="Genomic_DNA"/>
</dbReference>
<keyword evidence="1" id="KW-1133">Transmembrane helix</keyword>
<keyword evidence="3" id="KW-1185">Reference proteome</keyword>